<proteinExistence type="predicted"/>
<feature type="domain" description="Paraneoplastic antigen Ma-like C-terminal" evidence="1">
    <location>
        <begin position="13"/>
        <end position="103"/>
    </location>
</feature>
<accession>A0AAD9NLJ3</accession>
<reference evidence="2" key="1">
    <citation type="journal article" date="2023" name="Mol. Biol. Evol.">
        <title>Third-Generation Sequencing Reveals the Adaptive Role of the Epigenome in Three Deep-Sea Polychaetes.</title>
        <authorList>
            <person name="Perez M."/>
            <person name="Aroh O."/>
            <person name="Sun Y."/>
            <person name="Lan Y."/>
            <person name="Juniper S.K."/>
            <person name="Young C.R."/>
            <person name="Angers B."/>
            <person name="Qian P.Y."/>
        </authorList>
    </citation>
    <scope>NUCLEOTIDE SEQUENCE</scope>
    <source>
        <strain evidence="2">R07B-5</strain>
    </source>
</reference>
<dbReference type="Proteomes" id="UP001209878">
    <property type="component" value="Unassembled WGS sequence"/>
</dbReference>
<keyword evidence="3" id="KW-1185">Reference proteome</keyword>
<dbReference type="AlphaFoldDB" id="A0AAD9NLJ3"/>
<evidence type="ECO:0000313" key="3">
    <source>
        <dbReference type="Proteomes" id="UP001209878"/>
    </source>
</evidence>
<name>A0AAD9NLJ3_RIDPI</name>
<sequence length="175" mass="20442">MEIRCQADEVRGIAEQILSALKEVFGDNSSTSQLLRAFYERRQQSAETVSDFSHGLVVLVDRLQRTSSGIADDHDRMLREHVIENVRDDHLRRELKRRVEREPASTCLAIRKVVLMWAGGWKTWLPGKPERTWPSVTRRPLMRWPKSGTSWLPGECRFTNCGIFKRKSRIHRKMD</sequence>
<dbReference type="InterPro" id="IPR048270">
    <property type="entry name" value="PNMA_C"/>
</dbReference>
<gene>
    <name evidence="2" type="ORF">NP493_933g00041</name>
</gene>
<evidence type="ECO:0000259" key="1">
    <source>
        <dbReference type="Pfam" id="PF14893"/>
    </source>
</evidence>
<evidence type="ECO:0000313" key="2">
    <source>
        <dbReference type="EMBL" id="KAK2172751.1"/>
    </source>
</evidence>
<protein>
    <recommendedName>
        <fullName evidence="1">Paraneoplastic antigen Ma-like C-terminal domain-containing protein</fullName>
    </recommendedName>
</protein>
<dbReference type="EMBL" id="JAODUO010000932">
    <property type="protein sequence ID" value="KAK2172751.1"/>
    <property type="molecule type" value="Genomic_DNA"/>
</dbReference>
<dbReference type="Pfam" id="PF14893">
    <property type="entry name" value="PNMA"/>
    <property type="match status" value="1"/>
</dbReference>
<comment type="caution">
    <text evidence="2">The sequence shown here is derived from an EMBL/GenBank/DDBJ whole genome shotgun (WGS) entry which is preliminary data.</text>
</comment>
<organism evidence="2 3">
    <name type="scientific">Ridgeia piscesae</name>
    <name type="common">Tubeworm</name>
    <dbReference type="NCBI Taxonomy" id="27915"/>
    <lineage>
        <taxon>Eukaryota</taxon>
        <taxon>Metazoa</taxon>
        <taxon>Spiralia</taxon>
        <taxon>Lophotrochozoa</taxon>
        <taxon>Annelida</taxon>
        <taxon>Polychaeta</taxon>
        <taxon>Sedentaria</taxon>
        <taxon>Canalipalpata</taxon>
        <taxon>Sabellida</taxon>
        <taxon>Siboglinidae</taxon>
        <taxon>Ridgeia</taxon>
    </lineage>
</organism>